<evidence type="ECO:0000259" key="5">
    <source>
        <dbReference type="PROSITE" id="PS50011"/>
    </source>
</evidence>
<dbReference type="OrthoDB" id="28397at2759"/>
<dbReference type="Proteomes" id="UP001141552">
    <property type="component" value="Unassembled WGS sequence"/>
</dbReference>
<dbReference type="InterPro" id="IPR050108">
    <property type="entry name" value="CDK"/>
</dbReference>
<proteinExistence type="inferred from homology"/>
<dbReference type="PROSITE" id="PS50011">
    <property type="entry name" value="PROTEIN_KINASE_DOM"/>
    <property type="match status" value="1"/>
</dbReference>
<feature type="domain" description="Protein kinase" evidence="5">
    <location>
        <begin position="1"/>
        <end position="277"/>
    </location>
</feature>
<sequence length="571" mass="63606">MGCVSSKQNVTVTPAVDHSGRINSGRLRAGKDQEKKSSGKGNAGKKNGELSCGSELGLITSRLSSSLYLVFEYMEHDITGLLASPDVKFNESQIKCLTKQLLAGIDHCHSRGIMHRDIKGSNLLVNNEGMLKVADFGLANFCSYNQRQPLTSRVVTLWYRPPELLLGSTDYGSAVDLWSVGCVFAELLTGKPALQGRTEVEQLHKIFKLCGSPPEEYWKTSRLPHGTLFKPQQPYDSSLHETFQEFPAPAVNLIETLLSVEPDKRGTASSALASEYFTTKPYACDPSTMPKLPPCKEIDAKHREDARRKKISGRARGMEARRSRKPCGISKLAPAEDLAARKQFSQNNNNIKPRVPKGESKSALEARDASLEKLDEYFHVKNASQGDIPFSGPLQVSGSSGFVWARRRKEDSSAKSHSRSISKGSVSNGLEPALALQGNENSDSRRHDKLDATYGVRTNSRGHDSNEISKRALQRKWSQLERPDSFDASDGYHSQELSWALYQREEMEAKRNNLVETALYGFEDQGDKVDFSGPLLSQSHRVDELLERQERHIRQAVRKSSWFQKGKKHGK</sequence>
<dbReference type="InterPro" id="IPR011009">
    <property type="entry name" value="Kinase-like_dom_sf"/>
</dbReference>
<dbReference type="GO" id="GO:0032968">
    <property type="term" value="P:positive regulation of transcription elongation by RNA polymerase II"/>
    <property type="evidence" value="ECO:0007669"/>
    <property type="project" value="TreeGrafter"/>
</dbReference>
<keyword evidence="2" id="KW-0547">Nucleotide-binding</keyword>
<protein>
    <submittedName>
        <fullName evidence="6">Protein IMPAIRED IN BABA-INDUCED STERILITY 1</fullName>
    </submittedName>
</protein>
<name>A0A9Q0F5W5_9ROSI</name>
<dbReference type="FunFam" id="1.10.510.10:FF:000043">
    <property type="entry name" value="probable serine/threonine-protein kinase At1g54610"/>
    <property type="match status" value="1"/>
</dbReference>
<dbReference type="PROSITE" id="PS00108">
    <property type="entry name" value="PROTEIN_KINASE_ST"/>
    <property type="match status" value="1"/>
</dbReference>
<organism evidence="6 7">
    <name type="scientific">Turnera subulata</name>
    <dbReference type="NCBI Taxonomy" id="218843"/>
    <lineage>
        <taxon>Eukaryota</taxon>
        <taxon>Viridiplantae</taxon>
        <taxon>Streptophyta</taxon>
        <taxon>Embryophyta</taxon>
        <taxon>Tracheophyta</taxon>
        <taxon>Spermatophyta</taxon>
        <taxon>Magnoliopsida</taxon>
        <taxon>eudicotyledons</taxon>
        <taxon>Gunneridae</taxon>
        <taxon>Pentapetalae</taxon>
        <taxon>rosids</taxon>
        <taxon>fabids</taxon>
        <taxon>Malpighiales</taxon>
        <taxon>Passifloraceae</taxon>
        <taxon>Turnera</taxon>
    </lineage>
</organism>
<keyword evidence="7" id="KW-1185">Reference proteome</keyword>
<dbReference type="Gene3D" id="1.10.510.10">
    <property type="entry name" value="Transferase(Phosphotransferase) domain 1"/>
    <property type="match status" value="1"/>
</dbReference>
<evidence type="ECO:0000256" key="1">
    <source>
        <dbReference type="ARBA" id="ARBA00006485"/>
    </source>
</evidence>
<accession>A0A9Q0F5W5</accession>
<evidence type="ECO:0000313" key="7">
    <source>
        <dbReference type="Proteomes" id="UP001141552"/>
    </source>
</evidence>
<dbReference type="AlphaFoldDB" id="A0A9Q0F5W5"/>
<comment type="similarity">
    <text evidence="1">Belongs to the protein kinase superfamily. CMGC Ser/Thr protein kinase family. CDC2/CDKX subfamily.</text>
</comment>
<dbReference type="GO" id="GO:0005634">
    <property type="term" value="C:nucleus"/>
    <property type="evidence" value="ECO:0007669"/>
    <property type="project" value="TreeGrafter"/>
</dbReference>
<dbReference type="SUPFAM" id="SSF56112">
    <property type="entry name" value="Protein kinase-like (PK-like)"/>
    <property type="match status" value="1"/>
</dbReference>
<gene>
    <name evidence="6" type="primary">IBS1</name>
    <name evidence="6" type="ORF">Tsubulata_015022</name>
</gene>
<reference evidence="6" key="2">
    <citation type="journal article" date="2023" name="Plants (Basel)">
        <title>Annotation of the Turnera subulata (Passifloraceae) Draft Genome Reveals the S-Locus Evolved after the Divergence of Turneroideae from Passifloroideae in a Stepwise Manner.</title>
        <authorList>
            <person name="Henning P.M."/>
            <person name="Roalson E.H."/>
            <person name="Mir W."/>
            <person name="McCubbin A.G."/>
            <person name="Shore J.S."/>
        </authorList>
    </citation>
    <scope>NUCLEOTIDE SEQUENCE</scope>
    <source>
        <strain evidence="6">F60SS</strain>
    </source>
</reference>
<dbReference type="GO" id="GO:0000307">
    <property type="term" value="C:cyclin-dependent protein kinase holoenzyme complex"/>
    <property type="evidence" value="ECO:0007669"/>
    <property type="project" value="TreeGrafter"/>
</dbReference>
<feature type="region of interest" description="Disordered" evidence="4">
    <location>
        <begin position="302"/>
        <end position="326"/>
    </location>
</feature>
<evidence type="ECO:0000256" key="4">
    <source>
        <dbReference type="SAM" id="MobiDB-lite"/>
    </source>
</evidence>
<dbReference type="GO" id="GO:0005524">
    <property type="term" value="F:ATP binding"/>
    <property type="evidence" value="ECO:0007669"/>
    <property type="project" value="UniProtKB-KW"/>
</dbReference>
<comment type="caution">
    <text evidence="6">The sequence shown here is derived from an EMBL/GenBank/DDBJ whole genome shotgun (WGS) entry which is preliminary data.</text>
</comment>
<dbReference type="GO" id="GO:0008353">
    <property type="term" value="F:RNA polymerase II CTD heptapeptide repeat kinase activity"/>
    <property type="evidence" value="ECO:0007669"/>
    <property type="project" value="TreeGrafter"/>
</dbReference>
<feature type="region of interest" description="Disordered" evidence="4">
    <location>
        <begin position="1"/>
        <end position="47"/>
    </location>
</feature>
<reference evidence="6" key="1">
    <citation type="submission" date="2022-02" db="EMBL/GenBank/DDBJ databases">
        <authorList>
            <person name="Henning P.M."/>
            <person name="McCubbin A.G."/>
            <person name="Shore J.S."/>
        </authorList>
    </citation>
    <scope>NUCLEOTIDE SEQUENCE</scope>
    <source>
        <strain evidence="6">F60SS</strain>
        <tissue evidence="6">Leaves</tissue>
    </source>
</reference>
<feature type="region of interest" description="Disordered" evidence="4">
    <location>
        <begin position="408"/>
        <end position="431"/>
    </location>
</feature>
<feature type="compositionally biased region" description="Polar residues" evidence="4">
    <location>
        <begin position="1"/>
        <end position="12"/>
    </location>
</feature>
<dbReference type="PANTHER" id="PTHR24056:SF228">
    <property type="entry name" value="PROTEIN IMPAIRED IN BABA-INDUCED STERILITY 1"/>
    <property type="match status" value="1"/>
</dbReference>
<evidence type="ECO:0000256" key="3">
    <source>
        <dbReference type="ARBA" id="ARBA00022840"/>
    </source>
</evidence>
<feature type="region of interest" description="Disordered" evidence="4">
    <location>
        <begin position="342"/>
        <end position="366"/>
    </location>
</feature>
<evidence type="ECO:0000256" key="2">
    <source>
        <dbReference type="ARBA" id="ARBA00022741"/>
    </source>
</evidence>
<dbReference type="EMBL" id="JAKUCV010007115">
    <property type="protein sequence ID" value="KAJ4824679.1"/>
    <property type="molecule type" value="Genomic_DNA"/>
</dbReference>
<dbReference type="InterPro" id="IPR008271">
    <property type="entry name" value="Ser/Thr_kinase_AS"/>
</dbReference>
<dbReference type="InterPro" id="IPR000719">
    <property type="entry name" value="Prot_kinase_dom"/>
</dbReference>
<feature type="compositionally biased region" description="Basic and acidic residues" evidence="4">
    <location>
        <begin position="356"/>
        <end position="366"/>
    </location>
</feature>
<dbReference type="SMART" id="SM00220">
    <property type="entry name" value="S_TKc"/>
    <property type="match status" value="1"/>
</dbReference>
<dbReference type="Pfam" id="PF00069">
    <property type="entry name" value="Pkinase"/>
    <property type="match status" value="1"/>
</dbReference>
<dbReference type="PANTHER" id="PTHR24056">
    <property type="entry name" value="CELL DIVISION PROTEIN KINASE"/>
    <property type="match status" value="1"/>
</dbReference>
<evidence type="ECO:0000313" key="6">
    <source>
        <dbReference type="EMBL" id="KAJ4824679.1"/>
    </source>
</evidence>
<keyword evidence="3" id="KW-0067">ATP-binding</keyword>